<dbReference type="AlphaFoldDB" id="A0A4P8IPY5"/>
<dbReference type="PANTHER" id="PTHR21240:SF28">
    <property type="entry name" value="ISO-OROTATE DECARBOXYLASE (EUROFUNG)"/>
    <property type="match status" value="1"/>
</dbReference>
<dbReference type="InterPro" id="IPR032466">
    <property type="entry name" value="Metal_Hydrolase"/>
</dbReference>
<dbReference type="EMBL" id="CP040077">
    <property type="protein sequence ID" value="QCP50356.1"/>
    <property type="molecule type" value="Genomic_DNA"/>
</dbReference>
<dbReference type="SUPFAM" id="SSF51556">
    <property type="entry name" value="Metallo-dependent hydrolases"/>
    <property type="match status" value="1"/>
</dbReference>
<evidence type="ECO:0000259" key="2">
    <source>
        <dbReference type="Pfam" id="PF04909"/>
    </source>
</evidence>
<sequence>MVQAHEIVVNPENEWRLKSTPPANWQKGVRREDSKKYFMISCDTHLNPPVTLFRDRLDAKWHDLLPRVEKRENGERYVVMPGARPERLIDFQFEGEDLLRSRAGGDTMSAPGSGAVGLQRIADQEMDGVEGEVIFPNGPALFMWSSTDTDFVSAQCAVWNDWAWEICGPYVDRCSPAAAICTADIEGAVREVQRVAKKGFRLLTLPCKPIWGAHDVSHINYNLPVFDPLWAAIQDADLTITYHVATGKDPRAARGNGGAIINYVVHALAPTIEPIVSMCSSGVFERFPKLRVATIEADAGWVPWMMHKMDEAYRKHHFWVRPKLKQLPSEYYRSNCFASFGEDDTAMRLVEPLGLEDNFMWANDYPHHEGSWPHSAEAIERTFGEGLKETTRAKLLGLNAAKAFRFPIPERYRD</sequence>
<dbReference type="InterPro" id="IPR006680">
    <property type="entry name" value="Amidohydro-rel"/>
</dbReference>
<organism evidence="3 4">
    <name type="scientific">Trinickia violacea</name>
    <dbReference type="NCBI Taxonomy" id="2571746"/>
    <lineage>
        <taxon>Bacteria</taxon>
        <taxon>Pseudomonadati</taxon>
        <taxon>Pseudomonadota</taxon>
        <taxon>Betaproteobacteria</taxon>
        <taxon>Burkholderiales</taxon>
        <taxon>Burkholderiaceae</taxon>
        <taxon>Trinickia</taxon>
    </lineage>
</organism>
<gene>
    <name evidence="3" type="ORF">FAZ95_14965</name>
</gene>
<dbReference type="GO" id="GO:0016787">
    <property type="term" value="F:hydrolase activity"/>
    <property type="evidence" value="ECO:0007669"/>
    <property type="project" value="UniProtKB-KW"/>
</dbReference>
<dbReference type="GO" id="GO:0016831">
    <property type="term" value="F:carboxy-lyase activity"/>
    <property type="evidence" value="ECO:0007669"/>
    <property type="project" value="InterPro"/>
</dbReference>
<dbReference type="Gene3D" id="3.20.20.140">
    <property type="entry name" value="Metal-dependent hydrolases"/>
    <property type="match status" value="1"/>
</dbReference>
<evidence type="ECO:0000313" key="3">
    <source>
        <dbReference type="EMBL" id="QCP50356.1"/>
    </source>
</evidence>
<dbReference type="GO" id="GO:0005737">
    <property type="term" value="C:cytoplasm"/>
    <property type="evidence" value="ECO:0007669"/>
    <property type="project" value="TreeGrafter"/>
</dbReference>
<dbReference type="GO" id="GO:0019748">
    <property type="term" value="P:secondary metabolic process"/>
    <property type="evidence" value="ECO:0007669"/>
    <property type="project" value="TreeGrafter"/>
</dbReference>
<feature type="domain" description="Amidohydrolase-related" evidence="2">
    <location>
        <begin position="148"/>
        <end position="406"/>
    </location>
</feature>
<name>A0A4P8IPY5_9BURK</name>
<keyword evidence="3" id="KW-0378">Hydrolase</keyword>
<dbReference type="InterPro" id="IPR032465">
    <property type="entry name" value="ACMSD"/>
</dbReference>
<reference evidence="3 4" key="1">
    <citation type="submission" date="2019-05" db="EMBL/GenBank/DDBJ databases">
        <title>Burkholderia sp. DHOD12, isolated from subtropical forest soil.</title>
        <authorList>
            <person name="Gao Z.-H."/>
            <person name="Qiu L.-H."/>
        </authorList>
    </citation>
    <scope>NUCLEOTIDE SEQUENCE [LARGE SCALE GENOMIC DNA]</scope>
    <source>
        <strain evidence="3 4">DHOD12</strain>
    </source>
</reference>
<dbReference type="KEGG" id="tvl:FAZ95_14965"/>
<dbReference type="OrthoDB" id="8617321at2"/>
<dbReference type="Proteomes" id="UP000298656">
    <property type="component" value="Chromosome 1"/>
</dbReference>
<keyword evidence="4" id="KW-1185">Reference proteome</keyword>
<keyword evidence="1" id="KW-0456">Lyase</keyword>
<dbReference type="RefSeq" id="WP_137333174.1">
    <property type="nucleotide sequence ID" value="NZ_CP040077.1"/>
</dbReference>
<dbReference type="Pfam" id="PF04909">
    <property type="entry name" value="Amidohydro_2"/>
    <property type="match status" value="1"/>
</dbReference>
<dbReference type="PANTHER" id="PTHR21240">
    <property type="entry name" value="2-AMINO-3-CARBOXYLMUCONATE-6-SEMIALDEHYDE DECARBOXYLASE"/>
    <property type="match status" value="1"/>
</dbReference>
<proteinExistence type="predicted"/>
<accession>A0A4P8IPY5</accession>
<protein>
    <submittedName>
        <fullName evidence="3">Amidohydrolase</fullName>
    </submittedName>
</protein>
<evidence type="ECO:0000256" key="1">
    <source>
        <dbReference type="ARBA" id="ARBA00023239"/>
    </source>
</evidence>
<evidence type="ECO:0000313" key="4">
    <source>
        <dbReference type="Proteomes" id="UP000298656"/>
    </source>
</evidence>